<evidence type="ECO:0000313" key="2">
    <source>
        <dbReference type="EnsemblPlants" id="KRH37132"/>
    </source>
</evidence>
<proteinExistence type="predicted"/>
<gene>
    <name evidence="1" type="ORF">GLYMA_09G046600</name>
</gene>
<dbReference type="EnsemblPlants" id="KRH37132">
    <property type="protein sequence ID" value="KRH37132"/>
    <property type="gene ID" value="GLYMA_09G046600"/>
</dbReference>
<protein>
    <submittedName>
        <fullName evidence="1 2">Uncharacterized protein</fullName>
    </submittedName>
</protein>
<reference evidence="1" key="3">
    <citation type="submission" date="2018-07" db="EMBL/GenBank/DDBJ databases">
        <title>WGS assembly of Glycine max.</title>
        <authorList>
            <person name="Schmutz J."/>
            <person name="Cannon S."/>
            <person name="Schlueter J."/>
            <person name="Ma J."/>
            <person name="Mitros T."/>
            <person name="Nelson W."/>
            <person name="Hyten D."/>
            <person name="Song Q."/>
            <person name="Thelen J."/>
            <person name="Cheng J."/>
            <person name="Xu D."/>
            <person name="Hellsten U."/>
            <person name="May G."/>
            <person name="Yu Y."/>
            <person name="Sakurai T."/>
            <person name="Umezawa T."/>
            <person name="Bhattacharyya M."/>
            <person name="Sandhu D."/>
            <person name="Valliyodan B."/>
            <person name="Lindquist E."/>
            <person name="Peto M."/>
            <person name="Grant D."/>
            <person name="Shu S."/>
            <person name="Goodstein D."/>
            <person name="Barry K."/>
            <person name="Futrell-Griggs M."/>
            <person name="Abernathy B."/>
            <person name="Du J."/>
            <person name="Tian Z."/>
            <person name="Zhu L."/>
            <person name="Gill N."/>
            <person name="Joshi T."/>
            <person name="Libault M."/>
            <person name="Sethuraman A."/>
            <person name="Zhang X."/>
            <person name="Shinozaki K."/>
            <person name="Nguyen H."/>
            <person name="Wing R."/>
            <person name="Cregan P."/>
            <person name="Specht J."/>
            <person name="Grimwood J."/>
            <person name="Rokhsar D."/>
            <person name="Stacey G."/>
            <person name="Shoemaker R."/>
            <person name="Jackson S."/>
        </authorList>
    </citation>
    <scope>NUCLEOTIDE SEQUENCE</scope>
    <source>
        <tissue evidence="1">Callus</tissue>
    </source>
</reference>
<reference evidence="1 2" key="1">
    <citation type="journal article" date="2010" name="Nature">
        <title>Genome sequence of the palaeopolyploid soybean.</title>
        <authorList>
            <person name="Schmutz J."/>
            <person name="Cannon S.B."/>
            <person name="Schlueter J."/>
            <person name="Ma J."/>
            <person name="Mitros T."/>
            <person name="Nelson W."/>
            <person name="Hyten D.L."/>
            <person name="Song Q."/>
            <person name="Thelen J.J."/>
            <person name="Cheng J."/>
            <person name="Xu D."/>
            <person name="Hellsten U."/>
            <person name="May G.D."/>
            <person name="Yu Y."/>
            <person name="Sakurai T."/>
            <person name="Umezawa T."/>
            <person name="Bhattacharyya M.K."/>
            <person name="Sandhu D."/>
            <person name="Valliyodan B."/>
            <person name="Lindquist E."/>
            <person name="Peto M."/>
            <person name="Grant D."/>
            <person name="Shu S."/>
            <person name="Goodstein D."/>
            <person name="Barry K."/>
            <person name="Futrell-Griggs M."/>
            <person name="Abernathy B."/>
            <person name="Du J."/>
            <person name="Tian Z."/>
            <person name="Zhu L."/>
            <person name="Gill N."/>
            <person name="Joshi T."/>
            <person name="Libault M."/>
            <person name="Sethuraman A."/>
            <person name="Zhang X.-C."/>
            <person name="Shinozaki K."/>
            <person name="Nguyen H.T."/>
            <person name="Wing R.A."/>
            <person name="Cregan P."/>
            <person name="Specht J."/>
            <person name="Grimwood J."/>
            <person name="Rokhsar D."/>
            <person name="Stacey G."/>
            <person name="Shoemaker R.C."/>
            <person name="Jackson S.A."/>
        </authorList>
    </citation>
    <scope>NUCLEOTIDE SEQUENCE [LARGE SCALE GENOMIC DNA]</scope>
    <source>
        <strain evidence="2">cv. Williams 82</strain>
        <tissue evidence="1">Callus</tissue>
    </source>
</reference>
<dbReference type="Gramene" id="KRH37132">
    <property type="protein sequence ID" value="KRH37132"/>
    <property type="gene ID" value="GLYMA_09G046600"/>
</dbReference>
<keyword evidence="3" id="KW-1185">Reference proteome</keyword>
<dbReference type="InParanoid" id="A0A0R0I3S5"/>
<name>A0A0R0I3S5_SOYBN</name>
<dbReference type="EMBL" id="CM000842">
    <property type="protein sequence ID" value="KRH37132.1"/>
    <property type="molecule type" value="Genomic_DNA"/>
</dbReference>
<evidence type="ECO:0000313" key="1">
    <source>
        <dbReference type="EMBL" id="KRH37132.1"/>
    </source>
</evidence>
<accession>A0A0R0I3S5</accession>
<evidence type="ECO:0000313" key="3">
    <source>
        <dbReference type="Proteomes" id="UP000008827"/>
    </source>
</evidence>
<reference evidence="2" key="2">
    <citation type="submission" date="2018-02" db="UniProtKB">
        <authorList>
            <consortium name="EnsemblPlants"/>
        </authorList>
    </citation>
    <scope>IDENTIFICATION</scope>
    <source>
        <strain evidence="2">Williams 82</strain>
    </source>
</reference>
<sequence length="132" mass="15475">MQYSLWYFSIEDNPSSLHLSSQNFTRNPHPIFHFTHSLSHPPSSSEPHTKHKSLHHIYSLWFLLASSRFHHPPYFDSKTLSQRNDCWRGTSLSTTLGTLTKEKKKIGIELRIDFIKVTLSPKDKFLCFHSHL</sequence>
<dbReference type="AlphaFoldDB" id="A0A0R0I3S5"/>
<dbReference type="Proteomes" id="UP000008827">
    <property type="component" value="Chromosome 9"/>
</dbReference>
<organism evidence="1">
    <name type="scientific">Glycine max</name>
    <name type="common">Soybean</name>
    <name type="synonym">Glycine hispida</name>
    <dbReference type="NCBI Taxonomy" id="3847"/>
    <lineage>
        <taxon>Eukaryota</taxon>
        <taxon>Viridiplantae</taxon>
        <taxon>Streptophyta</taxon>
        <taxon>Embryophyta</taxon>
        <taxon>Tracheophyta</taxon>
        <taxon>Spermatophyta</taxon>
        <taxon>Magnoliopsida</taxon>
        <taxon>eudicotyledons</taxon>
        <taxon>Gunneridae</taxon>
        <taxon>Pentapetalae</taxon>
        <taxon>rosids</taxon>
        <taxon>fabids</taxon>
        <taxon>Fabales</taxon>
        <taxon>Fabaceae</taxon>
        <taxon>Papilionoideae</taxon>
        <taxon>50 kb inversion clade</taxon>
        <taxon>NPAAA clade</taxon>
        <taxon>indigoferoid/millettioid clade</taxon>
        <taxon>Phaseoleae</taxon>
        <taxon>Glycine</taxon>
        <taxon>Glycine subgen. Soja</taxon>
    </lineage>
</organism>